<dbReference type="Gene3D" id="1.10.260.40">
    <property type="entry name" value="lambda repressor-like DNA-binding domains"/>
    <property type="match status" value="1"/>
</dbReference>
<accession>A0A923LVE6</accession>
<sequence length="125" mass="13955">MYSHFIGQRITQLRLEKDISEYQLSLELGLSKSYIQGITSGKSQPSVKQLLNICDYFGITPAQFFDTDPAATLLFHETVNTLKGLNDSDIKLILNFAQRIQELTSEKLPSPPSVPASNCPIIPQK</sequence>
<dbReference type="Proteomes" id="UP000606499">
    <property type="component" value="Unassembled WGS sequence"/>
</dbReference>
<evidence type="ECO:0000259" key="2">
    <source>
        <dbReference type="PROSITE" id="PS50943"/>
    </source>
</evidence>
<dbReference type="GO" id="GO:0003700">
    <property type="term" value="F:DNA-binding transcription factor activity"/>
    <property type="evidence" value="ECO:0007669"/>
    <property type="project" value="TreeGrafter"/>
</dbReference>
<dbReference type="EMBL" id="JACOPL010000010">
    <property type="protein sequence ID" value="MBC5726080.1"/>
    <property type="molecule type" value="Genomic_DNA"/>
</dbReference>
<evidence type="ECO:0000313" key="3">
    <source>
        <dbReference type="EMBL" id="MBC5726080.1"/>
    </source>
</evidence>
<comment type="caution">
    <text evidence="3">The sequence shown here is derived from an EMBL/GenBank/DDBJ whole genome shotgun (WGS) entry which is preliminary data.</text>
</comment>
<reference evidence="3" key="1">
    <citation type="submission" date="2020-08" db="EMBL/GenBank/DDBJ databases">
        <title>Genome public.</title>
        <authorList>
            <person name="Liu C."/>
            <person name="Sun Q."/>
        </authorList>
    </citation>
    <scope>NUCLEOTIDE SEQUENCE</scope>
    <source>
        <strain evidence="3">NSJ-28</strain>
    </source>
</reference>
<dbReference type="RefSeq" id="WP_054328171.1">
    <property type="nucleotide sequence ID" value="NZ_JACOPL010000010.1"/>
</dbReference>
<protein>
    <submittedName>
        <fullName evidence="3">Helix-turn-helix transcriptional regulator</fullName>
    </submittedName>
</protein>
<organism evidence="3 4">
    <name type="scientific">Agathobaculum faecis</name>
    <dbReference type="NCBI Taxonomy" id="2763013"/>
    <lineage>
        <taxon>Bacteria</taxon>
        <taxon>Bacillati</taxon>
        <taxon>Bacillota</taxon>
        <taxon>Clostridia</taxon>
        <taxon>Eubacteriales</taxon>
        <taxon>Butyricicoccaceae</taxon>
        <taxon>Agathobaculum</taxon>
    </lineage>
</organism>
<evidence type="ECO:0000256" key="1">
    <source>
        <dbReference type="ARBA" id="ARBA00023125"/>
    </source>
</evidence>
<dbReference type="SMART" id="SM00530">
    <property type="entry name" value="HTH_XRE"/>
    <property type="match status" value="1"/>
</dbReference>
<dbReference type="GO" id="GO:0003677">
    <property type="term" value="F:DNA binding"/>
    <property type="evidence" value="ECO:0007669"/>
    <property type="project" value="UniProtKB-KW"/>
</dbReference>
<dbReference type="InterPro" id="IPR050807">
    <property type="entry name" value="TransReg_Diox_bact_type"/>
</dbReference>
<dbReference type="Pfam" id="PF01381">
    <property type="entry name" value="HTH_3"/>
    <property type="match status" value="1"/>
</dbReference>
<dbReference type="AlphaFoldDB" id="A0A923LVE6"/>
<dbReference type="InterPro" id="IPR001387">
    <property type="entry name" value="Cro/C1-type_HTH"/>
</dbReference>
<keyword evidence="1" id="KW-0238">DNA-binding</keyword>
<dbReference type="PANTHER" id="PTHR46797:SF1">
    <property type="entry name" value="METHYLPHOSPHONATE SYNTHASE"/>
    <property type="match status" value="1"/>
</dbReference>
<dbReference type="CDD" id="cd00093">
    <property type="entry name" value="HTH_XRE"/>
    <property type="match status" value="1"/>
</dbReference>
<dbReference type="SUPFAM" id="SSF47413">
    <property type="entry name" value="lambda repressor-like DNA-binding domains"/>
    <property type="match status" value="1"/>
</dbReference>
<keyword evidence="4" id="KW-1185">Reference proteome</keyword>
<proteinExistence type="predicted"/>
<evidence type="ECO:0000313" key="4">
    <source>
        <dbReference type="Proteomes" id="UP000606499"/>
    </source>
</evidence>
<feature type="domain" description="HTH cro/C1-type" evidence="2">
    <location>
        <begin position="10"/>
        <end position="64"/>
    </location>
</feature>
<dbReference type="GO" id="GO:0005829">
    <property type="term" value="C:cytosol"/>
    <property type="evidence" value="ECO:0007669"/>
    <property type="project" value="TreeGrafter"/>
</dbReference>
<gene>
    <name evidence="3" type="ORF">H8S45_11505</name>
</gene>
<dbReference type="PANTHER" id="PTHR46797">
    <property type="entry name" value="HTH-TYPE TRANSCRIPTIONAL REGULATOR"/>
    <property type="match status" value="1"/>
</dbReference>
<dbReference type="PROSITE" id="PS50943">
    <property type="entry name" value="HTH_CROC1"/>
    <property type="match status" value="1"/>
</dbReference>
<name>A0A923LVE6_9FIRM</name>
<dbReference type="InterPro" id="IPR010982">
    <property type="entry name" value="Lambda_DNA-bd_dom_sf"/>
</dbReference>